<keyword evidence="4 6" id="KW-1133">Transmembrane helix</keyword>
<dbReference type="Pfam" id="PF01098">
    <property type="entry name" value="FTSW_RODA_SPOVE"/>
    <property type="match status" value="1"/>
</dbReference>
<dbReference type="GO" id="GO:0015648">
    <property type="term" value="F:lipid-linked peptidoglycan transporter activity"/>
    <property type="evidence" value="ECO:0007669"/>
    <property type="project" value="TreeGrafter"/>
</dbReference>
<evidence type="ECO:0000256" key="1">
    <source>
        <dbReference type="ARBA" id="ARBA00004141"/>
    </source>
</evidence>
<feature type="transmembrane region" description="Helical" evidence="6">
    <location>
        <begin position="82"/>
        <end position="102"/>
    </location>
</feature>
<keyword evidence="2 6" id="KW-0812">Transmembrane</keyword>
<evidence type="ECO:0000256" key="2">
    <source>
        <dbReference type="ARBA" id="ARBA00022692"/>
    </source>
</evidence>
<organism evidence="7 8">
    <name type="scientific">Pelotomaculum isophthalicicum JI</name>
    <dbReference type="NCBI Taxonomy" id="947010"/>
    <lineage>
        <taxon>Bacteria</taxon>
        <taxon>Bacillati</taxon>
        <taxon>Bacillota</taxon>
        <taxon>Clostridia</taxon>
        <taxon>Eubacteriales</taxon>
        <taxon>Desulfotomaculaceae</taxon>
        <taxon>Pelotomaculum</taxon>
    </lineage>
</organism>
<dbReference type="PANTHER" id="PTHR30474">
    <property type="entry name" value="CELL CYCLE PROTEIN"/>
    <property type="match status" value="1"/>
</dbReference>
<feature type="transmembrane region" description="Helical" evidence="6">
    <location>
        <begin position="241"/>
        <end position="259"/>
    </location>
</feature>
<keyword evidence="5 6" id="KW-0472">Membrane</keyword>
<proteinExistence type="predicted"/>
<dbReference type="InterPro" id="IPR047928">
    <property type="entry name" value="Perm_prefix_1"/>
</dbReference>
<reference evidence="7" key="1">
    <citation type="submission" date="2022-02" db="EMBL/GenBank/DDBJ databases">
        <authorList>
            <person name="Leng L."/>
        </authorList>
    </citation>
    <scope>NUCLEOTIDE SEQUENCE</scope>
    <source>
        <strain evidence="7">JI</strain>
    </source>
</reference>
<dbReference type="PANTHER" id="PTHR30474:SF1">
    <property type="entry name" value="PEPTIDOGLYCAN GLYCOSYLTRANSFERASE MRDB"/>
    <property type="match status" value="1"/>
</dbReference>
<dbReference type="AlphaFoldDB" id="A0A9X4JT91"/>
<dbReference type="EMBL" id="JAKOAV010000013">
    <property type="protein sequence ID" value="MDF9408379.1"/>
    <property type="molecule type" value="Genomic_DNA"/>
</dbReference>
<dbReference type="GO" id="GO:0051301">
    <property type="term" value="P:cell division"/>
    <property type="evidence" value="ECO:0007669"/>
    <property type="project" value="InterPro"/>
</dbReference>
<dbReference type="Proteomes" id="UP001154312">
    <property type="component" value="Unassembled WGS sequence"/>
</dbReference>
<accession>A0A9X4JT91</accession>
<dbReference type="RefSeq" id="WP_277443701.1">
    <property type="nucleotide sequence ID" value="NZ_JAKOAV010000013.1"/>
</dbReference>
<name>A0A9X4JT91_9FIRM</name>
<dbReference type="GO" id="GO:0032153">
    <property type="term" value="C:cell division site"/>
    <property type="evidence" value="ECO:0007669"/>
    <property type="project" value="TreeGrafter"/>
</dbReference>
<feature type="transmembrane region" description="Helical" evidence="6">
    <location>
        <begin position="362"/>
        <end position="387"/>
    </location>
</feature>
<comment type="subcellular location">
    <subcellularLocation>
        <location evidence="1">Membrane</location>
        <topology evidence="1">Multi-pass membrane protein</topology>
    </subcellularLocation>
</comment>
<feature type="transmembrane region" description="Helical" evidence="6">
    <location>
        <begin position="436"/>
        <end position="458"/>
    </location>
</feature>
<feature type="transmembrane region" description="Helical" evidence="6">
    <location>
        <begin position="288"/>
        <end position="308"/>
    </location>
</feature>
<evidence type="ECO:0000313" key="7">
    <source>
        <dbReference type="EMBL" id="MDF9408379.1"/>
    </source>
</evidence>
<gene>
    <name evidence="7" type="ORF">L7E55_08415</name>
</gene>
<evidence type="ECO:0000256" key="4">
    <source>
        <dbReference type="ARBA" id="ARBA00022989"/>
    </source>
</evidence>
<evidence type="ECO:0000256" key="6">
    <source>
        <dbReference type="SAM" id="Phobius"/>
    </source>
</evidence>
<protein>
    <submittedName>
        <fullName evidence="7">FtsW/RodA/SpoVE family cell cycle protein</fullName>
    </submittedName>
</protein>
<keyword evidence="8" id="KW-1185">Reference proteome</keyword>
<evidence type="ECO:0000313" key="8">
    <source>
        <dbReference type="Proteomes" id="UP001154312"/>
    </source>
</evidence>
<feature type="transmembrane region" description="Helical" evidence="6">
    <location>
        <begin position="265"/>
        <end position="281"/>
    </location>
</feature>
<sequence length="468" mass="52711">MRLEQNQKVQQYLNAVCSQIKCREVHGQIRLELLGHIEENVEELLQTNIPEEEAIDQAIAQMGDALSLGKQLHQAHKPRTEWSLLALVGSFIGFGLLSMYTIEKGGLLKSVSGYTNNLLFSDYTSVSVFTNSLVLFLLGVMIAAGMYFFDYRKIKSCSLYLYLGTLLVWLTVFFFGPELNGRQMLNLFWIRIDFVMVTPFLLTIALAGIFSEWNWNQEKGSLKVFFLLATGRRKCKFNYRAGSLLKAFVLLIIPCLFYINSAVMAGAILYTIVFLILMRVSGAKLSRVFLVSMPIISYILFFFLGHPYRLDRITVFMHPYRDPDGAGYLYTRLTETIHAAGLWGQGFTLPAGTLPEVHADSIFAYVVYTFGWITGLAVLTLAVTLIIRMNHVARQAKDLYGRLLVTGLAGIFAVQFFWNILMTLGLAPAFGFSLPFISYTGSQLIIQMAAVGLVLSVYRRKDMVGILK</sequence>
<evidence type="ECO:0000256" key="5">
    <source>
        <dbReference type="ARBA" id="ARBA00023136"/>
    </source>
</evidence>
<dbReference type="NCBIfam" id="NF038403">
    <property type="entry name" value="perm_prefix_1"/>
    <property type="match status" value="1"/>
</dbReference>
<dbReference type="InterPro" id="IPR001182">
    <property type="entry name" value="FtsW/RodA"/>
</dbReference>
<feature type="transmembrane region" description="Helical" evidence="6">
    <location>
        <begin position="159"/>
        <end position="176"/>
    </location>
</feature>
<dbReference type="GO" id="GO:0008360">
    <property type="term" value="P:regulation of cell shape"/>
    <property type="evidence" value="ECO:0007669"/>
    <property type="project" value="UniProtKB-KW"/>
</dbReference>
<evidence type="ECO:0000256" key="3">
    <source>
        <dbReference type="ARBA" id="ARBA00022960"/>
    </source>
</evidence>
<feature type="transmembrane region" description="Helical" evidence="6">
    <location>
        <begin position="188"/>
        <end position="210"/>
    </location>
</feature>
<keyword evidence="3" id="KW-0133">Cell shape</keyword>
<feature type="transmembrane region" description="Helical" evidence="6">
    <location>
        <begin position="128"/>
        <end position="147"/>
    </location>
</feature>
<feature type="transmembrane region" description="Helical" evidence="6">
    <location>
        <begin position="399"/>
        <end position="421"/>
    </location>
</feature>
<comment type="caution">
    <text evidence="7">The sequence shown here is derived from an EMBL/GenBank/DDBJ whole genome shotgun (WGS) entry which is preliminary data.</text>
</comment>
<dbReference type="GO" id="GO:0005886">
    <property type="term" value="C:plasma membrane"/>
    <property type="evidence" value="ECO:0007669"/>
    <property type="project" value="TreeGrafter"/>
</dbReference>